<evidence type="ECO:0000313" key="3">
    <source>
        <dbReference type="Proteomes" id="UP000198287"/>
    </source>
</evidence>
<evidence type="ECO:0000256" key="1">
    <source>
        <dbReference type="SAM" id="MobiDB-lite"/>
    </source>
</evidence>
<proteinExistence type="predicted"/>
<feature type="region of interest" description="Disordered" evidence="1">
    <location>
        <begin position="171"/>
        <end position="243"/>
    </location>
</feature>
<accession>A0A226CZP8</accession>
<evidence type="ECO:0000313" key="2">
    <source>
        <dbReference type="EMBL" id="OXA37957.1"/>
    </source>
</evidence>
<gene>
    <name evidence="2" type="ORF">Fcan01_27288</name>
</gene>
<feature type="compositionally biased region" description="Basic and acidic residues" evidence="1">
    <location>
        <begin position="111"/>
        <end position="121"/>
    </location>
</feature>
<keyword evidence="3" id="KW-1185">Reference proteome</keyword>
<feature type="region of interest" description="Disordered" evidence="1">
    <location>
        <begin position="1"/>
        <end position="34"/>
    </location>
</feature>
<dbReference type="Proteomes" id="UP000198287">
    <property type="component" value="Unassembled WGS sequence"/>
</dbReference>
<feature type="region of interest" description="Disordered" evidence="1">
    <location>
        <begin position="97"/>
        <end position="121"/>
    </location>
</feature>
<feature type="compositionally biased region" description="Acidic residues" evidence="1">
    <location>
        <begin position="1"/>
        <end position="10"/>
    </location>
</feature>
<dbReference type="AlphaFoldDB" id="A0A226CZP8"/>
<sequence>MTMSPDEEQEIALGRPTKFKPDWPPQPSQTPLPKVFSKCSEKFKKVSWPPKDDESQPVDQPVSLVQLQDEMQMNDERWKPCGTYKAAPTIYAEQPAQLNEDVWPPPEGIDTSERVIHDASRPKRAIRDYTVFFSKNKAPEGGKSYKVPPGTLHVVAERGVLSFENVDIGKGTLAEVGPDGQPFKPGQQQQQQQPPPKGPQAPNRNAQQQQPARRPVPAAAPPPQESDEEEEEEEEEEDSEASL</sequence>
<feature type="compositionally biased region" description="Low complexity" evidence="1">
    <location>
        <begin position="200"/>
        <end position="217"/>
    </location>
</feature>
<reference evidence="2 3" key="1">
    <citation type="submission" date="2015-12" db="EMBL/GenBank/DDBJ databases">
        <title>The genome of Folsomia candida.</title>
        <authorList>
            <person name="Faddeeva A."/>
            <person name="Derks M.F."/>
            <person name="Anvar Y."/>
            <person name="Smit S."/>
            <person name="Van Straalen N."/>
            <person name="Roelofs D."/>
        </authorList>
    </citation>
    <scope>NUCLEOTIDE SEQUENCE [LARGE SCALE GENOMIC DNA]</scope>
    <source>
        <strain evidence="2 3">VU population</strain>
        <tissue evidence="2">Whole body</tissue>
    </source>
</reference>
<protein>
    <submittedName>
        <fullName evidence="2">Uncharacterized protein</fullName>
    </submittedName>
</protein>
<organism evidence="2 3">
    <name type="scientific">Folsomia candida</name>
    <name type="common">Springtail</name>
    <dbReference type="NCBI Taxonomy" id="158441"/>
    <lineage>
        <taxon>Eukaryota</taxon>
        <taxon>Metazoa</taxon>
        <taxon>Ecdysozoa</taxon>
        <taxon>Arthropoda</taxon>
        <taxon>Hexapoda</taxon>
        <taxon>Collembola</taxon>
        <taxon>Entomobryomorpha</taxon>
        <taxon>Isotomoidea</taxon>
        <taxon>Isotomidae</taxon>
        <taxon>Proisotominae</taxon>
        <taxon>Folsomia</taxon>
    </lineage>
</organism>
<dbReference type="EMBL" id="LNIX01000050">
    <property type="protein sequence ID" value="OXA37957.1"/>
    <property type="molecule type" value="Genomic_DNA"/>
</dbReference>
<dbReference type="OrthoDB" id="1293114at2759"/>
<feature type="compositionally biased region" description="Acidic residues" evidence="1">
    <location>
        <begin position="225"/>
        <end position="243"/>
    </location>
</feature>
<feature type="compositionally biased region" description="Low complexity" evidence="1">
    <location>
        <begin position="177"/>
        <end position="192"/>
    </location>
</feature>
<dbReference type="OMA" id="RDYTVFF"/>
<name>A0A226CZP8_FOLCA</name>
<comment type="caution">
    <text evidence="2">The sequence shown here is derived from an EMBL/GenBank/DDBJ whole genome shotgun (WGS) entry which is preliminary data.</text>
</comment>